<dbReference type="AlphaFoldDB" id="I7GAM3"/>
<keyword evidence="1" id="KW-1133">Transmembrane helix</keyword>
<evidence type="ECO:0000256" key="1">
    <source>
        <dbReference type="SAM" id="Phobius"/>
    </source>
</evidence>
<reference evidence="2" key="1">
    <citation type="journal article" date="2007" name="PLoS Biol.">
        <title>Rate of evolution in brain-expressed genes in humans and other primates.</title>
        <authorList>
            <person name="Wang H.-Y."/>
            <person name="Chien H.-C."/>
            <person name="Osada N."/>
            <person name="Hashimoto K."/>
            <person name="Sugano S."/>
            <person name="Gojobori T."/>
            <person name="Chou C.-K."/>
            <person name="Tsai S.-F."/>
            <person name="Wu C.-I."/>
            <person name="Shen C.-K.J."/>
        </authorList>
    </citation>
    <scope>NUCLEOTIDE SEQUENCE</scope>
</reference>
<organism evidence="2">
    <name type="scientific">Macaca fascicularis</name>
    <name type="common">Crab-eating macaque</name>
    <name type="synonym">Cynomolgus monkey</name>
    <dbReference type="NCBI Taxonomy" id="9541"/>
    <lineage>
        <taxon>Eukaryota</taxon>
        <taxon>Metazoa</taxon>
        <taxon>Chordata</taxon>
        <taxon>Craniata</taxon>
        <taxon>Vertebrata</taxon>
        <taxon>Euteleostomi</taxon>
        <taxon>Mammalia</taxon>
        <taxon>Eutheria</taxon>
        <taxon>Euarchontoglires</taxon>
        <taxon>Primates</taxon>
        <taxon>Haplorrhini</taxon>
        <taxon>Catarrhini</taxon>
        <taxon>Cercopithecidae</taxon>
        <taxon>Cercopithecinae</taxon>
        <taxon>Macaca</taxon>
    </lineage>
</organism>
<evidence type="ECO:0000313" key="2">
    <source>
        <dbReference type="EMBL" id="BAE88670.1"/>
    </source>
</evidence>
<name>I7GAM3_MACFA</name>
<keyword evidence="1" id="KW-0812">Transmembrane</keyword>
<accession>I7GAM3</accession>
<dbReference type="EMBL" id="AB171607">
    <property type="protein sequence ID" value="BAE88670.1"/>
    <property type="molecule type" value="mRNA"/>
</dbReference>
<sequence>METLTKTRGRGRMEIILHILQLLVLSAYWVLPHY</sequence>
<keyword evidence="1" id="KW-0472">Membrane</keyword>
<proteinExistence type="evidence at transcript level"/>
<feature type="transmembrane region" description="Helical" evidence="1">
    <location>
        <begin position="12"/>
        <end position="31"/>
    </location>
</feature>
<protein>
    <submittedName>
        <fullName evidence="2">Macaca fascicularis brain cDNA, clone: QflA-17353</fullName>
    </submittedName>
</protein>